<dbReference type="Proteomes" id="UP000824782">
    <property type="component" value="Unassembled WGS sequence"/>
</dbReference>
<dbReference type="InterPro" id="IPR003877">
    <property type="entry name" value="SPRY_dom"/>
</dbReference>
<sequence>MQEMLPLPESASDLSPFTLHLLCVQLIVQSWTCQAALGHYTIDHKGHEVEILDVASEKKKEKLRSAVEKMSSDKMEAGRRIQNLTDHGVEEENKLSGLDEKVTNLFTELRETLDDLESRVLGEISRQKDRVSLSVSNMIRRMELQKDELTKKIHQFEESCDIKDPLTFLQEDLFRGDINDQSCDVIGDVREAQSLDDVVVSKMLHKGLMHFADDLKNLIRKKQFPVMKKYEVLLDIESAHDNIIISHSLRSASYTTMSQNRPDGPERFKVAQVLSSCSFSSGRHYWEVDVSQAKQWIIGVAGESLERKVEGVESFIGYNEKSWAVNFSQTLCASHNNIHKLLESESPVKVVGIYLDYEARRLSFYQLCDPIRHLHTFTTSFTEPLYAAFYLYENCVLRIIK</sequence>
<keyword evidence="1" id="KW-0479">Metal-binding</keyword>
<accession>A0AAV6ZUY2</accession>
<dbReference type="GO" id="GO:0005737">
    <property type="term" value="C:cytoplasm"/>
    <property type="evidence" value="ECO:0007669"/>
    <property type="project" value="UniProtKB-ARBA"/>
</dbReference>
<evidence type="ECO:0000256" key="2">
    <source>
        <dbReference type="ARBA" id="ARBA00022771"/>
    </source>
</evidence>
<keyword evidence="3" id="KW-0862">Zinc</keyword>
<comment type="caution">
    <text evidence="6">The sequence shown here is derived from an EMBL/GenBank/DDBJ whole genome shotgun (WGS) entry which is preliminary data.</text>
</comment>
<keyword evidence="7" id="KW-1185">Reference proteome</keyword>
<name>A0AAV6ZUY2_ENGPU</name>
<dbReference type="Pfam" id="PF00622">
    <property type="entry name" value="SPRY"/>
    <property type="match status" value="1"/>
</dbReference>
<dbReference type="InterPro" id="IPR001870">
    <property type="entry name" value="B30.2/SPRY"/>
</dbReference>
<dbReference type="InterPro" id="IPR051051">
    <property type="entry name" value="E3_ubiq-ligase_TRIM/RNF"/>
</dbReference>
<reference evidence="6" key="1">
    <citation type="thesis" date="2020" institute="ProQuest LLC" country="789 East Eisenhower Parkway, Ann Arbor, MI, USA">
        <title>Comparative Genomics and Chromosome Evolution.</title>
        <authorList>
            <person name="Mudd A.B."/>
        </authorList>
    </citation>
    <scope>NUCLEOTIDE SEQUENCE</scope>
    <source>
        <strain evidence="6">237g6f4</strain>
        <tissue evidence="6">Blood</tissue>
    </source>
</reference>
<dbReference type="SMART" id="SM00589">
    <property type="entry name" value="PRY"/>
    <property type="match status" value="1"/>
</dbReference>
<dbReference type="PROSITE" id="PS50188">
    <property type="entry name" value="B302_SPRY"/>
    <property type="match status" value="1"/>
</dbReference>
<keyword evidence="4" id="KW-0175">Coiled coil</keyword>
<evidence type="ECO:0000256" key="3">
    <source>
        <dbReference type="ARBA" id="ARBA00022833"/>
    </source>
</evidence>
<dbReference type="SUPFAM" id="SSF49899">
    <property type="entry name" value="Concanavalin A-like lectins/glucanases"/>
    <property type="match status" value="1"/>
</dbReference>
<evidence type="ECO:0000313" key="7">
    <source>
        <dbReference type="Proteomes" id="UP000824782"/>
    </source>
</evidence>
<dbReference type="InterPro" id="IPR003879">
    <property type="entry name" value="Butyrophylin_SPRY"/>
</dbReference>
<feature type="domain" description="B30.2/SPRY" evidence="5">
    <location>
        <begin position="212"/>
        <end position="401"/>
    </location>
</feature>
<dbReference type="PANTHER" id="PTHR25465">
    <property type="entry name" value="B-BOX DOMAIN CONTAINING"/>
    <property type="match status" value="1"/>
</dbReference>
<proteinExistence type="predicted"/>
<evidence type="ECO:0000256" key="1">
    <source>
        <dbReference type="ARBA" id="ARBA00022723"/>
    </source>
</evidence>
<dbReference type="SMART" id="SM00449">
    <property type="entry name" value="SPRY"/>
    <property type="match status" value="1"/>
</dbReference>
<dbReference type="GO" id="GO:0008270">
    <property type="term" value="F:zinc ion binding"/>
    <property type="evidence" value="ECO:0007669"/>
    <property type="project" value="UniProtKB-KW"/>
</dbReference>
<keyword evidence="2" id="KW-0863">Zinc-finger</keyword>
<dbReference type="EMBL" id="WNYA01000013">
    <property type="protein sequence ID" value="KAG8551055.1"/>
    <property type="molecule type" value="Genomic_DNA"/>
</dbReference>
<evidence type="ECO:0000313" key="6">
    <source>
        <dbReference type="EMBL" id="KAG8551055.1"/>
    </source>
</evidence>
<protein>
    <recommendedName>
        <fullName evidence="5">B30.2/SPRY domain-containing protein</fullName>
    </recommendedName>
</protein>
<dbReference type="Gene3D" id="2.60.120.920">
    <property type="match status" value="1"/>
</dbReference>
<evidence type="ECO:0000256" key="4">
    <source>
        <dbReference type="ARBA" id="ARBA00023054"/>
    </source>
</evidence>
<dbReference type="InterPro" id="IPR006574">
    <property type="entry name" value="PRY"/>
</dbReference>
<dbReference type="InterPro" id="IPR043136">
    <property type="entry name" value="B30.2/SPRY_sf"/>
</dbReference>
<dbReference type="Pfam" id="PF13765">
    <property type="entry name" value="PRY"/>
    <property type="match status" value="1"/>
</dbReference>
<dbReference type="PRINTS" id="PR01407">
    <property type="entry name" value="BUTYPHLNCDUF"/>
</dbReference>
<organism evidence="6 7">
    <name type="scientific">Engystomops pustulosus</name>
    <name type="common">Tungara frog</name>
    <name type="synonym">Physalaemus pustulosus</name>
    <dbReference type="NCBI Taxonomy" id="76066"/>
    <lineage>
        <taxon>Eukaryota</taxon>
        <taxon>Metazoa</taxon>
        <taxon>Chordata</taxon>
        <taxon>Craniata</taxon>
        <taxon>Vertebrata</taxon>
        <taxon>Euteleostomi</taxon>
        <taxon>Amphibia</taxon>
        <taxon>Batrachia</taxon>
        <taxon>Anura</taxon>
        <taxon>Neobatrachia</taxon>
        <taxon>Hyloidea</taxon>
        <taxon>Leptodactylidae</taxon>
        <taxon>Leiuperinae</taxon>
        <taxon>Engystomops</taxon>
    </lineage>
</organism>
<evidence type="ECO:0000259" key="5">
    <source>
        <dbReference type="PROSITE" id="PS50188"/>
    </source>
</evidence>
<dbReference type="CDD" id="cd12891">
    <property type="entry name" value="SPRY_PRY_C-I_2"/>
    <property type="match status" value="1"/>
</dbReference>
<dbReference type="PANTHER" id="PTHR25465:SF61">
    <property type="entry name" value="E3 UBIQUITIN_ISG15 LIGASE TRIM25-LIKE"/>
    <property type="match status" value="1"/>
</dbReference>
<gene>
    <name evidence="6" type="ORF">GDO81_021928</name>
</gene>
<dbReference type="AlphaFoldDB" id="A0AAV6ZUY2"/>
<dbReference type="InterPro" id="IPR013320">
    <property type="entry name" value="ConA-like_dom_sf"/>
</dbReference>